<evidence type="ECO:0000313" key="1">
    <source>
        <dbReference type="EMBL" id="NYT27813.1"/>
    </source>
</evidence>
<protein>
    <submittedName>
        <fullName evidence="1">Uncharacterized protein</fullName>
    </submittedName>
</protein>
<comment type="caution">
    <text evidence="1">The sequence shown here is derived from an EMBL/GenBank/DDBJ whole genome shotgun (WGS) entry which is preliminary data.</text>
</comment>
<evidence type="ECO:0000313" key="2">
    <source>
        <dbReference type="Proteomes" id="UP000568751"/>
    </source>
</evidence>
<organism evidence="1 2">
    <name type="scientific">Candidatus Thiodubiliella endoseptemdiera</name>
    <dbReference type="NCBI Taxonomy" id="2738886"/>
    <lineage>
        <taxon>Bacteria</taxon>
        <taxon>Pseudomonadati</taxon>
        <taxon>Pseudomonadota</taxon>
        <taxon>Gammaproteobacteria</taxon>
        <taxon>Candidatus Pseudothioglobaceae</taxon>
        <taxon>Candidatus Thiodubiliella</taxon>
    </lineage>
</organism>
<reference evidence="1 2" key="1">
    <citation type="submission" date="2020-05" db="EMBL/GenBank/DDBJ databases">
        <title>Horizontal transmission and recombination maintain forever young bacterial symbiont genomes.</title>
        <authorList>
            <person name="Russell S.L."/>
            <person name="Pepper-Tunick E."/>
            <person name="Svedberg J."/>
            <person name="Byrne A."/>
            <person name="Ruelas Castillo J."/>
            <person name="Vollmers C."/>
            <person name="Beinart R.A."/>
            <person name="Corbett-Detig R."/>
        </authorList>
    </citation>
    <scope>NUCLEOTIDE SEQUENCE [LARGE SCALE GENOMIC DNA]</scope>
    <source>
        <strain evidence="1">455</strain>
    </source>
</reference>
<dbReference type="AlphaFoldDB" id="A0A853F1I1"/>
<sequence>MLNSSDAHRIYNIGSKFTWIKANPTFEGLKQIIYEPTDRVKIQELEPEEKKIIKLLIP</sequence>
<proteinExistence type="predicted"/>
<gene>
    <name evidence="1" type="ORF">H0A76_07895</name>
</gene>
<accession>A0A853F1I1</accession>
<name>A0A853F1I1_9GAMM</name>
<dbReference type="Proteomes" id="UP000568751">
    <property type="component" value="Unassembled WGS sequence"/>
</dbReference>
<dbReference type="EMBL" id="JACCHT010000001">
    <property type="protein sequence ID" value="NYT27813.1"/>
    <property type="molecule type" value="Genomic_DNA"/>
</dbReference>